<evidence type="ECO:0008006" key="3">
    <source>
        <dbReference type="Google" id="ProtNLM"/>
    </source>
</evidence>
<name>A0A2A5JA11_RHOSG</name>
<gene>
    <name evidence="1" type="ORF">CHR55_15600</name>
</gene>
<comment type="caution">
    <text evidence="1">The sequence shown here is derived from an EMBL/GenBank/DDBJ whole genome shotgun (WGS) entry which is preliminary data.</text>
</comment>
<proteinExistence type="predicted"/>
<accession>A0A2A5JA11</accession>
<protein>
    <recommendedName>
        <fullName evidence="3">DUF4192 domain-containing protein</fullName>
    </recommendedName>
</protein>
<dbReference type="Proteomes" id="UP000230886">
    <property type="component" value="Unassembled WGS sequence"/>
</dbReference>
<dbReference type="AlphaFoldDB" id="A0A2A5JA11"/>
<evidence type="ECO:0000313" key="2">
    <source>
        <dbReference type="Proteomes" id="UP000230886"/>
    </source>
</evidence>
<sequence length="384" mass="40108">MISDGVCMTTSPLPGEFEFSDDDLAALLGCVERVSDPGELIAAIPALLGFHPSNSVVALSLMGASASTLGPVMRHDYFPSVRGKPARQMSAALRQFAAVCDGEGARAVVLVVITDCSAAETLIDETIELAEVFEDMLGGTCVELADVLCTAAIESGQPWTSVMRSIHRGTLPDPASSSVAAAQVLGGRVIRRSREELVRWVHGAARNHDTIARLIASRRESSAHSGGPSGETAVQCRIDLVLEHVRRVEAGAHCPDPQECADLVVALTDVRVRDVVLGLAITSVAAHAEQLWLVLTHEVPSPERAWPATLLGFFAYVRGDGPLAGVALSAALSADSEHTLAGLLDLSLQSGMRPDGIRDLAAVGLSIGESLGITGLPPALPNGS</sequence>
<evidence type="ECO:0000313" key="1">
    <source>
        <dbReference type="EMBL" id="PCK26395.1"/>
    </source>
</evidence>
<dbReference type="Pfam" id="PF13830">
    <property type="entry name" value="DUF4192"/>
    <property type="match status" value="1"/>
</dbReference>
<dbReference type="InterPro" id="IPR025447">
    <property type="entry name" value="DUF4192"/>
</dbReference>
<organism evidence="1 2">
    <name type="scientific">Rhodococcus qingshengii</name>
    <dbReference type="NCBI Taxonomy" id="334542"/>
    <lineage>
        <taxon>Bacteria</taxon>
        <taxon>Bacillati</taxon>
        <taxon>Actinomycetota</taxon>
        <taxon>Actinomycetes</taxon>
        <taxon>Mycobacteriales</taxon>
        <taxon>Nocardiaceae</taxon>
        <taxon>Rhodococcus</taxon>
        <taxon>Rhodococcus erythropolis group</taxon>
    </lineage>
</organism>
<dbReference type="EMBL" id="NOVD01000009">
    <property type="protein sequence ID" value="PCK26395.1"/>
    <property type="molecule type" value="Genomic_DNA"/>
</dbReference>
<reference evidence="1 2" key="1">
    <citation type="submission" date="2017-07" db="EMBL/GenBank/DDBJ databases">
        <title>Draft sequence of Rhodococcus enclensis 23b-28.</title>
        <authorList>
            <person name="Besaury L."/>
            <person name="Sancelme M."/>
            <person name="Amato P."/>
            <person name="Lallement A."/>
            <person name="Delort A.-M."/>
        </authorList>
    </citation>
    <scope>NUCLEOTIDE SEQUENCE [LARGE SCALE GENOMIC DNA]</scope>
    <source>
        <strain evidence="1 2">23b-28</strain>
    </source>
</reference>